<protein>
    <submittedName>
        <fullName evidence="1">Uncharacterized protein</fullName>
    </submittedName>
</protein>
<dbReference type="RefSeq" id="WP_241056128.1">
    <property type="nucleotide sequence ID" value="NZ_JAKZBV010000001.1"/>
</dbReference>
<gene>
    <name evidence="1" type="ORF">L0M17_20065</name>
</gene>
<evidence type="ECO:0000313" key="2">
    <source>
        <dbReference type="Proteomes" id="UP001202922"/>
    </source>
</evidence>
<accession>A0ABS9U6K7</accession>
<comment type="caution">
    <text evidence="1">The sequence shown here is derived from an EMBL/GenBank/DDBJ whole genome shotgun (WGS) entry which is preliminary data.</text>
</comment>
<proteinExistence type="predicted"/>
<evidence type="ECO:0000313" key="1">
    <source>
        <dbReference type="EMBL" id="MCH6472230.1"/>
    </source>
</evidence>
<name>A0ABS9U6K7_9MICC</name>
<keyword evidence="2" id="KW-1185">Reference proteome</keyword>
<organism evidence="1 2">
    <name type="scientific">Sinomonas terrae</name>
    <dbReference type="NCBI Taxonomy" id="2908838"/>
    <lineage>
        <taxon>Bacteria</taxon>
        <taxon>Bacillati</taxon>
        <taxon>Actinomycetota</taxon>
        <taxon>Actinomycetes</taxon>
        <taxon>Micrococcales</taxon>
        <taxon>Micrococcaceae</taxon>
        <taxon>Sinomonas</taxon>
    </lineage>
</organism>
<reference evidence="1 2" key="1">
    <citation type="submission" date="2022-03" db="EMBL/GenBank/DDBJ databases">
        <title>Sinomonas sp. isolated from a soil.</title>
        <authorList>
            <person name="Han J."/>
            <person name="Kim D.-U."/>
        </authorList>
    </citation>
    <scope>NUCLEOTIDE SEQUENCE [LARGE SCALE GENOMIC DNA]</scope>
    <source>
        <strain evidence="1 2">5-5</strain>
    </source>
</reference>
<dbReference type="Proteomes" id="UP001202922">
    <property type="component" value="Unassembled WGS sequence"/>
</dbReference>
<dbReference type="EMBL" id="JAKZBV010000001">
    <property type="protein sequence ID" value="MCH6472230.1"/>
    <property type="molecule type" value="Genomic_DNA"/>
</dbReference>
<sequence length="218" mass="24072">MSTMKAPGADAKVDFNVIGYTQCVAELVVTHLETPENRKITRTMLVRGILEFGVTASWLRGKGDAGLAALRSELYRTNTNAALEHVKIGEEGSRLVTLAQEHLDSPSPEWNELVPQAKFFEQKCKDMDTDLPLYVLYRDYSQFCHPSLGTPGVHLPEKGDPEGWHFDRPPVQVFLPFVWAVSASNQYLKDAGITTTLNVIGSMIQDPIGLTVKTAGTL</sequence>